<dbReference type="HAMAP" id="MF_01008">
    <property type="entry name" value="MraZ"/>
    <property type="match status" value="1"/>
</dbReference>
<accession>A0A0R2XKW2</accession>
<reference evidence="9 10" key="1">
    <citation type="submission" date="2015-10" db="EMBL/GenBank/DDBJ databases">
        <title>Metagenome-Assembled Genomes uncover a global brackish microbiome.</title>
        <authorList>
            <person name="Hugerth L.W."/>
            <person name="Larsson J."/>
            <person name="Alneberg J."/>
            <person name="Lindh M.V."/>
            <person name="Legrand C."/>
            <person name="Pinhassi J."/>
            <person name="Andersson A.F."/>
        </authorList>
    </citation>
    <scope>NUCLEOTIDE SEQUENCE [LARGE SCALE GENOMIC DNA]</scope>
    <source>
        <strain evidence="9">BACL9 MAG-120924-bin69</strain>
    </source>
</reference>
<evidence type="ECO:0000256" key="1">
    <source>
        <dbReference type="ARBA" id="ARBA00013860"/>
    </source>
</evidence>
<dbReference type="InterPro" id="IPR037914">
    <property type="entry name" value="SpoVT-AbrB_sf"/>
</dbReference>
<dbReference type="GO" id="GO:0000976">
    <property type="term" value="F:transcription cis-regulatory region binding"/>
    <property type="evidence" value="ECO:0007669"/>
    <property type="project" value="TreeGrafter"/>
</dbReference>
<dbReference type="PROSITE" id="PS51740">
    <property type="entry name" value="SPOVT_ABRB"/>
    <property type="match status" value="2"/>
</dbReference>
<gene>
    <name evidence="7" type="primary">mraZ</name>
    <name evidence="9" type="ORF">ABS33_03500</name>
</gene>
<dbReference type="EMBL" id="LIDN01000087">
    <property type="protein sequence ID" value="KRP33758.1"/>
    <property type="molecule type" value="Genomic_DNA"/>
</dbReference>
<dbReference type="PANTHER" id="PTHR34701">
    <property type="entry name" value="TRANSCRIPTIONAL REGULATOR MRAZ"/>
    <property type="match status" value="1"/>
</dbReference>
<dbReference type="GO" id="GO:2000143">
    <property type="term" value="P:negative regulation of DNA-templated transcription initiation"/>
    <property type="evidence" value="ECO:0007669"/>
    <property type="project" value="TreeGrafter"/>
</dbReference>
<dbReference type="GO" id="GO:0009295">
    <property type="term" value="C:nucleoid"/>
    <property type="evidence" value="ECO:0007669"/>
    <property type="project" value="UniProtKB-SubCell"/>
</dbReference>
<feature type="domain" description="SpoVT-AbrB" evidence="8">
    <location>
        <begin position="10"/>
        <end position="53"/>
    </location>
</feature>
<dbReference type="InterPro" id="IPR038619">
    <property type="entry name" value="MraZ_sf"/>
</dbReference>
<name>A0A0R2XKW2_9BACT</name>
<dbReference type="Gene3D" id="3.40.1550.20">
    <property type="entry name" value="Transcriptional regulator MraZ domain"/>
    <property type="match status" value="1"/>
</dbReference>
<dbReference type="Pfam" id="PF02381">
    <property type="entry name" value="MraZ"/>
    <property type="match status" value="2"/>
</dbReference>
<keyword evidence="5 7" id="KW-0238">DNA-binding</keyword>
<dbReference type="CDD" id="cd16321">
    <property type="entry name" value="MraZ_C"/>
    <property type="match status" value="1"/>
</dbReference>
<keyword evidence="2 7" id="KW-0963">Cytoplasm</keyword>
<dbReference type="AlphaFoldDB" id="A0A0R2XKW2"/>
<dbReference type="PANTHER" id="PTHR34701:SF1">
    <property type="entry name" value="TRANSCRIPTIONAL REGULATOR MRAZ"/>
    <property type="match status" value="1"/>
</dbReference>
<evidence type="ECO:0000256" key="7">
    <source>
        <dbReference type="HAMAP-Rule" id="MF_01008"/>
    </source>
</evidence>
<dbReference type="GO" id="GO:0005737">
    <property type="term" value="C:cytoplasm"/>
    <property type="evidence" value="ECO:0007669"/>
    <property type="project" value="UniProtKB-UniRule"/>
</dbReference>
<keyword evidence="4 7" id="KW-0805">Transcription regulation</keyword>
<comment type="caution">
    <text evidence="9">The sequence shown here is derived from an EMBL/GenBank/DDBJ whole genome shotgun (WGS) entry which is preliminary data.</text>
</comment>
<comment type="similarity">
    <text evidence="7">Belongs to the MraZ family.</text>
</comment>
<sequence length="146" mass="16670">MTTKEAYTDRFEFSLDDKGRLSVPVEWRGEAFEKRFLVIPSADGCLRVYPASFLGREMEKLSNMGATSADARRKSLEKLASVIQATEPDQQGRIMIREKFRQHAGLARQAVLVGRLDHFQVWEPKRWKKIAPPSTTFEEVAQEVGL</sequence>
<comment type="subcellular location">
    <subcellularLocation>
        <location evidence="7">Cytoplasm</location>
        <location evidence="7">Nucleoid</location>
    </subcellularLocation>
</comment>
<keyword evidence="3" id="KW-0677">Repeat</keyword>
<dbReference type="Proteomes" id="UP000051220">
    <property type="component" value="Unassembled WGS sequence"/>
</dbReference>
<dbReference type="SUPFAM" id="SSF89447">
    <property type="entry name" value="AbrB/MazE/MraZ-like"/>
    <property type="match status" value="1"/>
</dbReference>
<proteinExistence type="inferred from homology"/>
<dbReference type="InterPro" id="IPR003444">
    <property type="entry name" value="MraZ"/>
</dbReference>
<dbReference type="InterPro" id="IPR035644">
    <property type="entry name" value="MraZ_C"/>
</dbReference>
<feature type="domain" description="SpoVT-AbrB" evidence="8">
    <location>
        <begin position="83"/>
        <end position="126"/>
    </location>
</feature>
<evidence type="ECO:0000256" key="3">
    <source>
        <dbReference type="ARBA" id="ARBA00022737"/>
    </source>
</evidence>
<evidence type="ECO:0000256" key="5">
    <source>
        <dbReference type="ARBA" id="ARBA00023125"/>
    </source>
</evidence>
<evidence type="ECO:0000259" key="8">
    <source>
        <dbReference type="PROSITE" id="PS51740"/>
    </source>
</evidence>
<keyword evidence="6 7" id="KW-0804">Transcription</keyword>
<evidence type="ECO:0000256" key="6">
    <source>
        <dbReference type="ARBA" id="ARBA00023163"/>
    </source>
</evidence>
<comment type="subunit">
    <text evidence="7">Forms oligomers.</text>
</comment>
<organism evidence="9 10">
    <name type="scientific">Verrucomicrobia subdivision 6 bacterium BACL9 MAG-120924-bin69</name>
    <dbReference type="NCBI Taxonomy" id="1655635"/>
    <lineage>
        <taxon>Bacteria</taxon>
        <taxon>Pseudomonadati</taxon>
        <taxon>Verrucomicrobiota</taxon>
        <taxon>Verrucomicrobiia</taxon>
        <taxon>Verrucomicrobiales</taxon>
        <taxon>Verrucomicrobia subdivision 6</taxon>
    </lineage>
</organism>
<dbReference type="InterPro" id="IPR007159">
    <property type="entry name" value="SpoVT-AbrB_dom"/>
</dbReference>
<dbReference type="InterPro" id="IPR035642">
    <property type="entry name" value="MraZ_N"/>
</dbReference>
<evidence type="ECO:0000313" key="9">
    <source>
        <dbReference type="EMBL" id="KRP33758.1"/>
    </source>
</evidence>
<evidence type="ECO:0000256" key="4">
    <source>
        <dbReference type="ARBA" id="ARBA00023015"/>
    </source>
</evidence>
<dbReference type="GO" id="GO:0003700">
    <property type="term" value="F:DNA-binding transcription factor activity"/>
    <property type="evidence" value="ECO:0007669"/>
    <property type="project" value="UniProtKB-UniRule"/>
</dbReference>
<dbReference type="InterPro" id="IPR020603">
    <property type="entry name" value="MraZ_dom"/>
</dbReference>
<evidence type="ECO:0000313" key="10">
    <source>
        <dbReference type="Proteomes" id="UP000051220"/>
    </source>
</evidence>
<protein>
    <recommendedName>
        <fullName evidence="1 7">Transcriptional regulator MraZ</fullName>
    </recommendedName>
</protein>
<dbReference type="CDD" id="cd16320">
    <property type="entry name" value="MraZ_N"/>
    <property type="match status" value="1"/>
</dbReference>
<evidence type="ECO:0000256" key="2">
    <source>
        <dbReference type="ARBA" id="ARBA00022490"/>
    </source>
</evidence>